<keyword evidence="2" id="KW-1185">Reference proteome</keyword>
<reference evidence="2" key="1">
    <citation type="submission" date="2016-02" db="EMBL/GenBank/DDBJ databases">
        <authorList>
            <person name="Dunlap C."/>
        </authorList>
    </citation>
    <scope>NUCLEOTIDE SEQUENCE [LARGE SCALE GENOMIC DNA]</scope>
    <source>
        <strain evidence="2">NRRL B-41092</strain>
    </source>
</reference>
<organism evidence="1 2">
    <name type="scientific">Bacillus nakamurai</name>
    <dbReference type="NCBI Taxonomy" id="1793963"/>
    <lineage>
        <taxon>Bacteria</taxon>
        <taxon>Bacillati</taxon>
        <taxon>Bacillota</taxon>
        <taxon>Bacilli</taxon>
        <taxon>Bacillales</taxon>
        <taxon>Bacillaceae</taxon>
        <taxon>Bacillus</taxon>
    </lineage>
</organism>
<dbReference type="AlphaFoldDB" id="A0A150F5V3"/>
<dbReference type="OrthoDB" id="799068at2"/>
<accession>A0A150F5V3</accession>
<dbReference type="RefSeq" id="WP_061522299.1">
    <property type="nucleotide sequence ID" value="NZ_JAJJBV010000020.1"/>
</dbReference>
<dbReference type="InterPro" id="IPR023902">
    <property type="entry name" value="Sporulation_SdpA"/>
</dbReference>
<dbReference type="Pfam" id="PF17418">
    <property type="entry name" value="SdpA"/>
    <property type="match status" value="1"/>
</dbReference>
<name>A0A150F5V3_9BACI</name>
<evidence type="ECO:0000313" key="2">
    <source>
        <dbReference type="Proteomes" id="UP000075430"/>
    </source>
</evidence>
<proteinExistence type="predicted"/>
<dbReference type="Proteomes" id="UP000075430">
    <property type="component" value="Unassembled WGS sequence"/>
</dbReference>
<evidence type="ECO:0000313" key="1">
    <source>
        <dbReference type="EMBL" id="KXZ17801.1"/>
    </source>
</evidence>
<evidence type="ECO:0008006" key="3">
    <source>
        <dbReference type="Google" id="ProtNLM"/>
    </source>
</evidence>
<sequence>MAAWMIVLFFTVIAALPSSAIQLTKHQSKTISMIYPQSWGFFSKDPREDSLNIYPLTPGEKLRWPNNSLKNVIGLNRYGRTQGIELGLMLEKLPPKEKWKDYTAGQDIKNTTFLKVKNESPSPTLKGKMIITYERITPWAWSKHTKTKRTIKKFIGVDVN</sequence>
<gene>
    <name evidence="1" type="ORF">AXI58_18195</name>
</gene>
<comment type="caution">
    <text evidence="1">The sequence shown here is derived from an EMBL/GenBank/DDBJ whole genome shotgun (WGS) entry which is preliminary data.</text>
</comment>
<protein>
    <recommendedName>
        <fullName evidence="3">SdpA family antimicrobial peptide system protein</fullName>
    </recommendedName>
</protein>
<dbReference type="STRING" id="1793963.AXI58_18195"/>
<dbReference type="NCBIfam" id="TIGR04034">
    <property type="entry name" value="export_SdpA"/>
    <property type="match status" value="1"/>
</dbReference>
<dbReference type="EMBL" id="LSBA01000019">
    <property type="protein sequence ID" value="KXZ17801.1"/>
    <property type="molecule type" value="Genomic_DNA"/>
</dbReference>